<protein>
    <submittedName>
        <fullName evidence="1">Uncharacterized protein</fullName>
    </submittedName>
</protein>
<comment type="caution">
    <text evidence="1">The sequence shown here is derived from an EMBL/GenBank/DDBJ whole genome shotgun (WGS) entry which is preliminary data.</text>
</comment>
<sequence>MKATLHLQSTLLLAGTEPLRSCLHENGVESQGTYNH</sequence>
<accession>A0AAW1B0R9</accession>
<evidence type="ECO:0000313" key="2">
    <source>
        <dbReference type="Proteomes" id="UP001474421"/>
    </source>
</evidence>
<reference evidence="1 2" key="1">
    <citation type="journal article" date="2024" name="Proc. Natl. Acad. Sci. U.S.A.">
        <title>The genetic regulatory architecture and epigenomic basis for age-related changes in rattlesnake venom.</title>
        <authorList>
            <person name="Hogan M.P."/>
            <person name="Holding M.L."/>
            <person name="Nystrom G.S."/>
            <person name="Colston T.J."/>
            <person name="Bartlett D.A."/>
            <person name="Mason A.J."/>
            <person name="Ellsworth S.A."/>
            <person name="Rautsaw R.M."/>
            <person name="Lawrence K.C."/>
            <person name="Strickland J.L."/>
            <person name="He B."/>
            <person name="Fraser P."/>
            <person name="Margres M.J."/>
            <person name="Gilbert D.M."/>
            <person name="Gibbs H.L."/>
            <person name="Parkinson C.L."/>
            <person name="Rokyta D.R."/>
        </authorList>
    </citation>
    <scope>NUCLEOTIDE SEQUENCE [LARGE SCALE GENOMIC DNA]</scope>
    <source>
        <strain evidence="1">DRR0105</strain>
    </source>
</reference>
<keyword evidence="2" id="KW-1185">Reference proteome</keyword>
<evidence type="ECO:0000313" key="1">
    <source>
        <dbReference type="EMBL" id="KAK9395588.1"/>
    </source>
</evidence>
<dbReference type="AlphaFoldDB" id="A0AAW1B0R9"/>
<organism evidence="1 2">
    <name type="scientific">Crotalus adamanteus</name>
    <name type="common">Eastern diamondback rattlesnake</name>
    <dbReference type="NCBI Taxonomy" id="8729"/>
    <lineage>
        <taxon>Eukaryota</taxon>
        <taxon>Metazoa</taxon>
        <taxon>Chordata</taxon>
        <taxon>Craniata</taxon>
        <taxon>Vertebrata</taxon>
        <taxon>Euteleostomi</taxon>
        <taxon>Lepidosauria</taxon>
        <taxon>Squamata</taxon>
        <taxon>Bifurcata</taxon>
        <taxon>Unidentata</taxon>
        <taxon>Episquamata</taxon>
        <taxon>Toxicofera</taxon>
        <taxon>Serpentes</taxon>
        <taxon>Colubroidea</taxon>
        <taxon>Viperidae</taxon>
        <taxon>Crotalinae</taxon>
        <taxon>Crotalus</taxon>
    </lineage>
</organism>
<gene>
    <name evidence="1" type="ORF">NXF25_018949</name>
</gene>
<proteinExistence type="predicted"/>
<dbReference type="Proteomes" id="UP001474421">
    <property type="component" value="Unassembled WGS sequence"/>
</dbReference>
<dbReference type="EMBL" id="JAOTOJ010000009">
    <property type="protein sequence ID" value="KAK9395588.1"/>
    <property type="molecule type" value="Genomic_DNA"/>
</dbReference>
<name>A0AAW1B0R9_CROAD</name>